<sequence>MERSGVSLMTTSIVNTVMEGTVSPIRIQTVYPDGKCEPEFPTGETSIEVWIFTAAVFAISGSSFHWQAMGSREMSLHVGLLQYTCITLPTTKRPPLLVYSREMDLANLGKTNQVPSTSYSKHTTALPHRITRSKPPSSNPTYHPPHQSLKQPSTQSITYPHLLLFRNTKKKPPDRTQPKPKQMDPKDTEPCTPNVKIYDMGKTKDIEYDVRDQLRTLIPDSINTVHILNCLPTAALTLNLLPGTMLPRAIIRDTRDSILRMQRALRAPAQPLAKWLLLVMDFSDAAYAIFNLRPANTASLKLAFELWIIWLWLETFNKCSRKAVLYHLQNGVAPDVIVEHMRAADQVDAHDHWDIRQKLRDGLPGGWVDDLALDVLDDQPAFVRQAQKDLEDARLLAFVAIQARNEEQSRQDMERVRRRREALRRTMTH</sequence>
<gene>
    <name evidence="2" type="ORF">EJ05DRAFT_539842</name>
</gene>
<evidence type="ECO:0000256" key="1">
    <source>
        <dbReference type="SAM" id="MobiDB-lite"/>
    </source>
</evidence>
<feature type="compositionally biased region" description="Polar residues" evidence="1">
    <location>
        <begin position="110"/>
        <end position="123"/>
    </location>
</feature>
<dbReference type="EMBL" id="ML996576">
    <property type="protein sequence ID" value="KAF2756021.1"/>
    <property type="molecule type" value="Genomic_DNA"/>
</dbReference>
<accession>A0A6A6W4P4</accession>
<proteinExistence type="predicted"/>
<protein>
    <submittedName>
        <fullName evidence="2">Uncharacterized protein</fullName>
    </submittedName>
</protein>
<evidence type="ECO:0000313" key="3">
    <source>
        <dbReference type="Proteomes" id="UP000799437"/>
    </source>
</evidence>
<feature type="region of interest" description="Disordered" evidence="1">
    <location>
        <begin position="165"/>
        <end position="195"/>
    </location>
</feature>
<dbReference type="GeneID" id="54490605"/>
<organism evidence="2 3">
    <name type="scientific">Pseudovirgaria hyperparasitica</name>
    <dbReference type="NCBI Taxonomy" id="470096"/>
    <lineage>
        <taxon>Eukaryota</taxon>
        <taxon>Fungi</taxon>
        <taxon>Dikarya</taxon>
        <taxon>Ascomycota</taxon>
        <taxon>Pezizomycotina</taxon>
        <taxon>Dothideomycetes</taxon>
        <taxon>Dothideomycetes incertae sedis</taxon>
        <taxon>Acrospermales</taxon>
        <taxon>Acrospermaceae</taxon>
        <taxon>Pseudovirgaria</taxon>
    </lineage>
</organism>
<keyword evidence="3" id="KW-1185">Reference proteome</keyword>
<feature type="region of interest" description="Disordered" evidence="1">
    <location>
        <begin position="409"/>
        <end position="429"/>
    </location>
</feature>
<dbReference type="AlphaFoldDB" id="A0A6A6W4P4"/>
<dbReference type="Proteomes" id="UP000799437">
    <property type="component" value="Unassembled WGS sequence"/>
</dbReference>
<evidence type="ECO:0000313" key="2">
    <source>
        <dbReference type="EMBL" id="KAF2756021.1"/>
    </source>
</evidence>
<feature type="region of interest" description="Disordered" evidence="1">
    <location>
        <begin position="110"/>
        <end position="153"/>
    </location>
</feature>
<dbReference type="RefSeq" id="XP_033598472.1">
    <property type="nucleotide sequence ID" value="XM_033749551.1"/>
</dbReference>
<feature type="compositionally biased region" description="Basic and acidic residues" evidence="1">
    <location>
        <begin position="171"/>
        <end position="189"/>
    </location>
</feature>
<name>A0A6A6W4P4_9PEZI</name>
<reference evidence="2" key="1">
    <citation type="journal article" date="2020" name="Stud. Mycol.">
        <title>101 Dothideomycetes genomes: a test case for predicting lifestyles and emergence of pathogens.</title>
        <authorList>
            <person name="Haridas S."/>
            <person name="Albert R."/>
            <person name="Binder M."/>
            <person name="Bloem J."/>
            <person name="Labutti K."/>
            <person name="Salamov A."/>
            <person name="Andreopoulos B."/>
            <person name="Baker S."/>
            <person name="Barry K."/>
            <person name="Bills G."/>
            <person name="Bluhm B."/>
            <person name="Cannon C."/>
            <person name="Castanera R."/>
            <person name="Culley D."/>
            <person name="Daum C."/>
            <person name="Ezra D."/>
            <person name="Gonzalez J."/>
            <person name="Henrissat B."/>
            <person name="Kuo A."/>
            <person name="Liang C."/>
            <person name="Lipzen A."/>
            <person name="Lutzoni F."/>
            <person name="Magnuson J."/>
            <person name="Mondo S."/>
            <person name="Nolan M."/>
            <person name="Ohm R."/>
            <person name="Pangilinan J."/>
            <person name="Park H.-J."/>
            <person name="Ramirez L."/>
            <person name="Alfaro M."/>
            <person name="Sun H."/>
            <person name="Tritt A."/>
            <person name="Yoshinaga Y."/>
            <person name="Zwiers L.-H."/>
            <person name="Turgeon B."/>
            <person name="Goodwin S."/>
            <person name="Spatafora J."/>
            <person name="Crous P."/>
            <person name="Grigoriev I."/>
        </authorList>
    </citation>
    <scope>NUCLEOTIDE SEQUENCE</scope>
    <source>
        <strain evidence="2">CBS 121739</strain>
    </source>
</reference>
<feature type="compositionally biased region" description="Basic residues" evidence="1">
    <location>
        <begin position="416"/>
        <end position="429"/>
    </location>
</feature>